<gene>
    <name evidence="2" type="ORF">CB0940_09559</name>
    <name evidence="3" type="ORF">RHO25_010770</name>
</gene>
<evidence type="ECO:0008006" key="6">
    <source>
        <dbReference type="Google" id="ProtNLM"/>
    </source>
</evidence>
<evidence type="ECO:0000313" key="2">
    <source>
        <dbReference type="EMBL" id="PIA92079.1"/>
    </source>
</evidence>
<accession>A0A2G5HHS1</accession>
<evidence type="ECO:0000313" key="4">
    <source>
        <dbReference type="Proteomes" id="UP000230605"/>
    </source>
</evidence>
<dbReference type="OrthoDB" id="1022638at2759"/>
<dbReference type="Proteomes" id="UP001302367">
    <property type="component" value="Chromosome 7"/>
</dbReference>
<dbReference type="Proteomes" id="UP000230605">
    <property type="component" value="Chromosome 7"/>
</dbReference>
<evidence type="ECO:0000256" key="1">
    <source>
        <dbReference type="SAM" id="MobiDB-lite"/>
    </source>
</evidence>
<evidence type="ECO:0000313" key="5">
    <source>
        <dbReference type="Proteomes" id="UP001302367"/>
    </source>
</evidence>
<evidence type="ECO:0000313" key="3">
    <source>
        <dbReference type="EMBL" id="WPB06113.1"/>
    </source>
</evidence>
<proteinExistence type="predicted"/>
<organism evidence="2 4">
    <name type="scientific">Cercospora beticola</name>
    <name type="common">Sugarbeet leaf spot fungus</name>
    <dbReference type="NCBI Taxonomy" id="122368"/>
    <lineage>
        <taxon>Eukaryota</taxon>
        <taxon>Fungi</taxon>
        <taxon>Dikarya</taxon>
        <taxon>Ascomycota</taxon>
        <taxon>Pezizomycotina</taxon>
        <taxon>Dothideomycetes</taxon>
        <taxon>Dothideomycetidae</taxon>
        <taxon>Mycosphaerellales</taxon>
        <taxon>Mycosphaerellaceae</taxon>
        <taxon>Cercospora</taxon>
    </lineage>
</organism>
<reference evidence="3 5" key="2">
    <citation type="submission" date="2023-09" db="EMBL/GenBank/DDBJ databases">
        <title>Complete-Gapless Cercospora beticola genome.</title>
        <authorList>
            <person name="Wyatt N.A."/>
            <person name="Spanner R.E."/>
            <person name="Bolton M.D."/>
        </authorList>
    </citation>
    <scope>NUCLEOTIDE SEQUENCE [LARGE SCALE GENOMIC DNA]</scope>
    <source>
        <strain evidence="3">Cb09-40</strain>
    </source>
</reference>
<feature type="region of interest" description="Disordered" evidence="1">
    <location>
        <begin position="245"/>
        <end position="318"/>
    </location>
</feature>
<dbReference type="EMBL" id="LKMD01000106">
    <property type="protein sequence ID" value="PIA92079.1"/>
    <property type="molecule type" value="Genomic_DNA"/>
</dbReference>
<dbReference type="AlphaFoldDB" id="A0A2G5HHS1"/>
<dbReference type="EMBL" id="CP134190">
    <property type="protein sequence ID" value="WPB06113.1"/>
    <property type="molecule type" value="Genomic_DNA"/>
</dbReference>
<protein>
    <recommendedName>
        <fullName evidence="6">BTB domain-containing protein</fullName>
    </recommendedName>
</protein>
<reference evidence="2 4" key="1">
    <citation type="submission" date="2015-10" db="EMBL/GenBank/DDBJ databases">
        <title>The cercosporin biosynthetic gene cluster was horizontally transferred to several fungal lineages and shown to be expanded in Cercospora beticola based on microsynteny with recipient genomes.</title>
        <authorList>
            <person name="De Jonge R."/>
            <person name="Ebert M.K."/>
            <person name="Suttle J.C."/>
            <person name="Jurick Ii W.M."/>
            <person name="Secor G.A."/>
            <person name="Thomma B.P."/>
            <person name="Van De Peer Y."/>
            <person name="Bolton M.D."/>
        </authorList>
    </citation>
    <scope>NUCLEOTIDE SEQUENCE [LARGE SCALE GENOMIC DNA]</scope>
    <source>
        <strain evidence="2 4">09-40</strain>
    </source>
</reference>
<sequence>MALADRLIVARDEQPKLEDSIIILLIGKEESRYSIHGKTLLERSGGNFDESVLSLSGDERFIALPDITRSVCELYLHYLHVGNFPLRQYKTTIRQQRQHKEDVGVALIEIYSMSTTLGDGQGKDAAVSGLVEIFDMPGLNTTTGVPGATIVTRVYAVTEPGSKLRQLMVDLYVRKARGIRIDGPLPHHFVADLAGAALDAVESVDRDQQLLSPALDQCLYHEHEFREGCPNHTRKKLKRAEIDVGPINLPESDDPDLPDSPPVKRTRMDPKAGEMGSPAMRPKTRPASAATLLGCYSRRSPPVPKARTDSRTDSFTDSLTDAGRAFRDSVAKIAYVAK</sequence>
<name>A0A2G5HHS1_CERBT</name>
<keyword evidence="5" id="KW-1185">Reference proteome</keyword>